<gene>
    <name evidence="2" type="ORF">S7S_10330</name>
</gene>
<dbReference type="EMBL" id="CP004387">
    <property type="protein sequence ID" value="AJD48478.1"/>
    <property type="molecule type" value="Genomic_DNA"/>
</dbReference>
<sequence length="248" mass="27997">MEQHSSSVTRFLVLGALETLINQAIEHEPRARDRLQRLHGTAIRVRTERPHMVLYVLVYEDGVEVLPDFEGYVHVRVRGTLGAVLQWVLSPNAPLPEEDRIRILGPEDRIALLNAAISEFSLWGVVRNWLDDHVRLNDLLTLLRREDPQWLSRLQGLPEKMDGLAIELARQRLLQEDILSELHQLRHEMRRARRLDATCIVTGLLLLLAALATLTSLLPVATAISATTQALLLGSLGLTLLVSRLLSH</sequence>
<reference evidence="2 3" key="1">
    <citation type="journal article" date="2012" name="J. Bacteriol.">
        <title>Genome sequence of an alkane-degrading bacterium, Alcanivorax pacificus type strain W11-5, isolated from deep sea sediment.</title>
        <authorList>
            <person name="Lai Q."/>
            <person name="Shao Z."/>
        </authorList>
    </citation>
    <scope>NUCLEOTIDE SEQUENCE [LARGE SCALE GENOMIC DNA]</scope>
    <source>
        <strain evidence="2 3">W11-5</strain>
    </source>
</reference>
<keyword evidence="1" id="KW-1133">Transmembrane helix</keyword>
<evidence type="ECO:0000313" key="2">
    <source>
        <dbReference type="EMBL" id="AJD48478.1"/>
    </source>
</evidence>
<dbReference type="KEGG" id="apac:S7S_10330"/>
<organism evidence="2 3">
    <name type="scientific">Isoalcanivorax pacificus W11-5</name>
    <dbReference type="NCBI Taxonomy" id="391936"/>
    <lineage>
        <taxon>Bacteria</taxon>
        <taxon>Pseudomonadati</taxon>
        <taxon>Pseudomonadota</taxon>
        <taxon>Gammaproteobacteria</taxon>
        <taxon>Oceanospirillales</taxon>
        <taxon>Alcanivoracaceae</taxon>
        <taxon>Isoalcanivorax</taxon>
    </lineage>
</organism>
<proteinExistence type="predicted"/>
<protein>
    <recommendedName>
        <fullName evidence="4">SCP2 domain-containing protein</fullName>
    </recommendedName>
</protein>
<dbReference type="RefSeq" id="WP_008735193.1">
    <property type="nucleotide sequence ID" value="NZ_CP004387.1"/>
</dbReference>
<keyword evidence="1" id="KW-0812">Transmembrane</keyword>
<dbReference type="STRING" id="391936.S7S_10330"/>
<dbReference type="Proteomes" id="UP000006764">
    <property type="component" value="Chromosome"/>
</dbReference>
<evidence type="ECO:0000256" key="1">
    <source>
        <dbReference type="SAM" id="Phobius"/>
    </source>
</evidence>
<dbReference type="OrthoDB" id="6076645at2"/>
<accession>A0A0B4XPY8</accession>
<evidence type="ECO:0008006" key="4">
    <source>
        <dbReference type="Google" id="ProtNLM"/>
    </source>
</evidence>
<evidence type="ECO:0000313" key="3">
    <source>
        <dbReference type="Proteomes" id="UP000006764"/>
    </source>
</evidence>
<dbReference type="AlphaFoldDB" id="A0A0B4XPY8"/>
<name>A0A0B4XPY8_9GAMM</name>
<feature type="transmembrane region" description="Helical" evidence="1">
    <location>
        <begin position="195"/>
        <end position="214"/>
    </location>
</feature>
<keyword evidence="1" id="KW-0472">Membrane</keyword>
<dbReference type="HOGENOM" id="CLU_1105319_0_0_6"/>
<feature type="transmembrane region" description="Helical" evidence="1">
    <location>
        <begin position="220"/>
        <end position="242"/>
    </location>
</feature>
<keyword evidence="3" id="KW-1185">Reference proteome</keyword>